<evidence type="ECO:0000313" key="3">
    <source>
        <dbReference type="Proteomes" id="UP001152562"/>
    </source>
</evidence>
<proteinExistence type="predicted"/>
<keyword evidence="3" id="KW-1185">Reference proteome</keyword>
<dbReference type="Proteomes" id="UP001152562">
    <property type="component" value="Unassembled WGS sequence"/>
</dbReference>
<evidence type="ECO:0000313" key="2">
    <source>
        <dbReference type="EMBL" id="CAH4030947.1"/>
    </source>
</evidence>
<sequence>MPLAGRPPNHRGLGSMKKRNSLKYRLKKKSAEAGGCGGIGFSRRGRFAGRGRASRAPPAGTNARVWGYAESNT</sequence>
<accession>A0A9P0TLH6</accession>
<protein>
    <submittedName>
        <fullName evidence="2">Uncharacterized protein</fullName>
    </submittedName>
</protein>
<evidence type="ECO:0000256" key="1">
    <source>
        <dbReference type="SAM" id="MobiDB-lite"/>
    </source>
</evidence>
<dbReference type="AlphaFoldDB" id="A0A9P0TLH6"/>
<reference evidence="2" key="1">
    <citation type="submission" date="2022-05" db="EMBL/GenBank/DDBJ databases">
        <authorList>
            <person name="Okamura Y."/>
        </authorList>
    </citation>
    <scope>NUCLEOTIDE SEQUENCE</scope>
</reference>
<feature type="compositionally biased region" description="Basic residues" evidence="1">
    <location>
        <begin position="43"/>
        <end position="53"/>
    </location>
</feature>
<feature type="region of interest" description="Disordered" evidence="1">
    <location>
        <begin position="1"/>
        <end position="20"/>
    </location>
</feature>
<feature type="region of interest" description="Disordered" evidence="1">
    <location>
        <begin position="28"/>
        <end position="73"/>
    </location>
</feature>
<gene>
    <name evidence="2" type="ORF">PIBRA_LOCUS7542</name>
</gene>
<name>A0A9P0TLH6_PIEBR</name>
<comment type="caution">
    <text evidence="2">The sequence shown here is derived from an EMBL/GenBank/DDBJ whole genome shotgun (WGS) entry which is preliminary data.</text>
</comment>
<dbReference type="EMBL" id="CALOZG010000013">
    <property type="protein sequence ID" value="CAH4030947.1"/>
    <property type="molecule type" value="Genomic_DNA"/>
</dbReference>
<organism evidence="2 3">
    <name type="scientific">Pieris brassicae</name>
    <name type="common">White butterfly</name>
    <name type="synonym">Large white butterfly</name>
    <dbReference type="NCBI Taxonomy" id="7116"/>
    <lineage>
        <taxon>Eukaryota</taxon>
        <taxon>Metazoa</taxon>
        <taxon>Ecdysozoa</taxon>
        <taxon>Arthropoda</taxon>
        <taxon>Hexapoda</taxon>
        <taxon>Insecta</taxon>
        <taxon>Pterygota</taxon>
        <taxon>Neoptera</taxon>
        <taxon>Endopterygota</taxon>
        <taxon>Lepidoptera</taxon>
        <taxon>Glossata</taxon>
        <taxon>Ditrysia</taxon>
        <taxon>Papilionoidea</taxon>
        <taxon>Pieridae</taxon>
        <taxon>Pierinae</taxon>
        <taxon>Pieris</taxon>
    </lineage>
</organism>